<dbReference type="CDD" id="cd07149">
    <property type="entry name" value="ALDH_y4uC"/>
    <property type="match status" value="1"/>
</dbReference>
<dbReference type="SUPFAM" id="SSF53720">
    <property type="entry name" value="ALDH-like"/>
    <property type="match status" value="1"/>
</dbReference>
<evidence type="ECO:0000256" key="6">
    <source>
        <dbReference type="ARBA" id="ARBA00067277"/>
    </source>
</evidence>
<comment type="catalytic activity">
    <reaction evidence="3">
        <text>(2S)-3-sulfolactaldehyde + NAD(+) + H2O = (2S)-3-sulfolactate + NADH + 2 H(+)</text>
        <dbReference type="Rhea" id="RHEA:47932"/>
        <dbReference type="ChEBI" id="CHEBI:15377"/>
        <dbReference type="ChEBI" id="CHEBI:15378"/>
        <dbReference type="ChEBI" id="CHEBI:57540"/>
        <dbReference type="ChEBI" id="CHEBI:57945"/>
        <dbReference type="ChEBI" id="CHEBI:61289"/>
        <dbReference type="ChEBI" id="CHEBI:90109"/>
        <dbReference type="EC" id="1.2.1.97"/>
    </reaction>
    <physiologicalReaction direction="left-to-right" evidence="3">
        <dbReference type="Rhea" id="RHEA:47933"/>
    </physiologicalReaction>
</comment>
<comment type="similarity">
    <text evidence="1">Belongs to the aldehyde dehydrogenase family.</text>
</comment>
<dbReference type="Pfam" id="PF00171">
    <property type="entry name" value="Aldedh"/>
    <property type="match status" value="1"/>
</dbReference>
<dbReference type="EMBL" id="FODY01000013">
    <property type="protein sequence ID" value="SEP20093.1"/>
    <property type="molecule type" value="Genomic_DNA"/>
</dbReference>
<dbReference type="STRING" id="112903.SAMN04490178_11327"/>
<dbReference type="InterPro" id="IPR016162">
    <property type="entry name" value="Ald_DH_N"/>
</dbReference>
<dbReference type="InterPro" id="IPR016161">
    <property type="entry name" value="Ald_DH/histidinol_DH"/>
</dbReference>
<dbReference type="RefSeq" id="WP_091747362.1">
    <property type="nucleotide sequence ID" value="NZ_FODY01000013.1"/>
</dbReference>
<dbReference type="Proteomes" id="UP000198847">
    <property type="component" value="Unassembled WGS sequence"/>
</dbReference>
<dbReference type="PANTHER" id="PTHR42991">
    <property type="entry name" value="ALDEHYDE DEHYDROGENASE"/>
    <property type="match status" value="1"/>
</dbReference>
<dbReference type="AlphaFoldDB" id="A0A1H8VXU4"/>
<dbReference type="Gene3D" id="3.40.605.10">
    <property type="entry name" value="Aldehyde Dehydrogenase, Chain A, domain 1"/>
    <property type="match status" value="1"/>
</dbReference>
<feature type="domain" description="Aldehyde dehydrogenase" evidence="7">
    <location>
        <begin position="12"/>
        <end position="467"/>
    </location>
</feature>
<dbReference type="InterPro" id="IPR015590">
    <property type="entry name" value="Aldehyde_DH_dom"/>
</dbReference>
<dbReference type="InterPro" id="IPR051020">
    <property type="entry name" value="ALDH-related_metabolic_enz"/>
</dbReference>
<evidence type="ECO:0000313" key="9">
    <source>
        <dbReference type="Proteomes" id="UP000198847"/>
    </source>
</evidence>
<evidence type="ECO:0000259" key="7">
    <source>
        <dbReference type="Pfam" id="PF00171"/>
    </source>
</evidence>
<evidence type="ECO:0000256" key="4">
    <source>
        <dbReference type="ARBA" id="ARBA00054572"/>
    </source>
</evidence>
<evidence type="ECO:0000256" key="1">
    <source>
        <dbReference type="ARBA" id="ARBA00009986"/>
    </source>
</evidence>
<protein>
    <recommendedName>
        <fullName evidence="6">3-sulfolactaldehyde dehydrogenase</fullName>
        <ecNumber evidence="5">1.2.1.97</ecNumber>
    </recommendedName>
</protein>
<evidence type="ECO:0000256" key="3">
    <source>
        <dbReference type="ARBA" id="ARBA00050326"/>
    </source>
</evidence>
<reference evidence="8 9" key="1">
    <citation type="submission" date="2016-10" db="EMBL/GenBank/DDBJ databases">
        <authorList>
            <person name="de Groot N.N."/>
        </authorList>
    </citation>
    <scope>NUCLEOTIDE SEQUENCE [LARGE SCALE GENOMIC DNA]</scope>
    <source>
        <strain evidence="8 9">DSM 13305</strain>
    </source>
</reference>
<organism evidence="8 9">
    <name type="scientific">Propionispora vibrioides</name>
    <dbReference type="NCBI Taxonomy" id="112903"/>
    <lineage>
        <taxon>Bacteria</taxon>
        <taxon>Bacillati</taxon>
        <taxon>Bacillota</taxon>
        <taxon>Negativicutes</taxon>
        <taxon>Selenomonadales</taxon>
        <taxon>Sporomusaceae</taxon>
        <taxon>Propionispora</taxon>
    </lineage>
</organism>
<proteinExistence type="inferred from homology"/>
<accession>A0A1H8VXU4</accession>
<dbReference type="EC" id="1.2.1.97" evidence="5"/>
<dbReference type="FunFam" id="3.40.309.10:FF:000009">
    <property type="entry name" value="Aldehyde dehydrogenase A"/>
    <property type="match status" value="1"/>
</dbReference>
<comment type="function">
    <text evidence="4">Part of the sulfo-TAL (or sulfo-SFT) pathway, a D-sulfoquinovose degradation pathway that produces sulfolactate (SL). Catalyzes the oxidation of 3-sulfolactaldehyde (SLA) to sulfolactate (SL).</text>
</comment>
<keyword evidence="2" id="KW-0560">Oxidoreductase</keyword>
<dbReference type="PANTHER" id="PTHR42991:SF1">
    <property type="entry name" value="ALDEHYDE DEHYDROGENASE"/>
    <property type="match status" value="1"/>
</dbReference>
<dbReference type="FunFam" id="3.40.605.10:FF:000007">
    <property type="entry name" value="NAD/NADP-dependent betaine aldehyde dehydrogenase"/>
    <property type="match status" value="1"/>
</dbReference>
<evidence type="ECO:0000313" key="8">
    <source>
        <dbReference type="EMBL" id="SEP20093.1"/>
    </source>
</evidence>
<evidence type="ECO:0000256" key="5">
    <source>
        <dbReference type="ARBA" id="ARBA00066984"/>
    </source>
</evidence>
<dbReference type="Gene3D" id="3.40.309.10">
    <property type="entry name" value="Aldehyde Dehydrogenase, Chain A, domain 2"/>
    <property type="match status" value="1"/>
</dbReference>
<gene>
    <name evidence="8" type="ORF">SAMN04490178_11327</name>
</gene>
<name>A0A1H8VXU4_9FIRM</name>
<keyword evidence="9" id="KW-1185">Reference proteome</keyword>
<dbReference type="OrthoDB" id="9762913at2"/>
<sequence length="472" mass="50647">MKEHGLFINGAWVATGDKIAVKNKADNSVLGYVAAAGQDNVQAAVDAAEQAFKTVKLEPYMRYTILMKASQLLREKQREMAEILVQEVGKPMKEALAEVTRAQQTLILSAEEAKRMTGEMVPLAGAPGCDNRWAFTLRVPVGVVCAITPFNFPLNLACHKIGPALAAGNAVVYKPATVTPLSAVLLCEIFAQAGLPNGFLNLLTGSGAKLGEWLLVEKRIGFYSFTGSPAVGKELLKRAGLRRVALELGSNSANIVHHDTDVAAVAALCAKYAFANAGQVCISCQRVYVHRSVYQEFCDKAVAYAKQLIVGDPMDPATDVGPMISESEAGRVEEWVKEAVTQGATVLTGGTRSGAWFAPTILTHVRPDMKLVCQEVFAPLFSIIPYDTISEAIALVNDSAYGLQAGVFTGSLDVARECAMKLETGGVIINDGATFRTDNMPYGGVKESGMGKEGPQYAVREMTEEKLIVFKF</sequence>
<dbReference type="GO" id="GO:0008911">
    <property type="term" value="F:lactaldehyde dehydrogenase (NAD+) activity"/>
    <property type="evidence" value="ECO:0007669"/>
    <property type="project" value="TreeGrafter"/>
</dbReference>
<dbReference type="InterPro" id="IPR016163">
    <property type="entry name" value="Ald_DH_C"/>
</dbReference>
<evidence type="ECO:0000256" key="2">
    <source>
        <dbReference type="ARBA" id="ARBA00023002"/>
    </source>
</evidence>